<name>A0AAV5JXZ6_9ROSI</name>
<dbReference type="Proteomes" id="UP001054252">
    <property type="component" value="Unassembled WGS sequence"/>
</dbReference>
<protein>
    <submittedName>
        <fullName evidence="1">Uncharacterized protein</fullName>
    </submittedName>
</protein>
<organism evidence="1 2">
    <name type="scientific">Rubroshorea leprosula</name>
    <dbReference type="NCBI Taxonomy" id="152421"/>
    <lineage>
        <taxon>Eukaryota</taxon>
        <taxon>Viridiplantae</taxon>
        <taxon>Streptophyta</taxon>
        <taxon>Embryophyta</taxon>
        <taxon>Tracheophyta</taxon>
        <taxon>Spermatophyta</taxon>
        <taxon>Magnoliopsida</taxon>
        <taxon>eudicotyledons</taxon>
        <taxon>Gunneridae</taxon>
        <taxon>Pentapetalae</taxon>
        <taxon>rosids</taxon>
        <taxon>malvids</taxon>
        <taxon>Malvales</taxon>
        <taxon>Dipterocarpaceae</taxon>
        <taxon>Rubroshorea</taxon>
    </lineage>
</organism>
<comment type="caution">
    <text evidence="1">The sequence shown here is derived from an EMBL/GenBank/DDBJ whole genome shotgun (WGS) entry which is preliminary data.</text>
</comment>
<reference evidence="1 2" key="1">
    <citation type="journal article" date="2021" name="Commun. Biol.">
        <title>The genome of Shorea leprosula (Dipterocarpaceae) highlights the ecological relevance of drought in aseasonal tropical rainforests.</title>
        <authorList>
            <person name="Ng K.K.S."/>
            <person name="Kobayashi M.J."/>
            <person name="Fawcett J.A."/>
            <person name="Hatakeyama M."/>
            <person name="Paape T."/>
            <person name="Ng C.H."/>
            <person name="Ang C.C."/>
            <person name="Tnah L.H."/>
            <person name="Lee C.T."/>
            <person name="Nishiyama T."/>
            <person name="Sese J."/>
            <person name="O'Brien M.J."/>
            <person name="Copetti D."/>
            <person name="Mohd Noor M.I."/>
            <person name="Ong R.C."/>
            <person name="Putra M."/>
            <person name="Sireger I.Z."/>
            <person name="Indrioko S."/>
            <person name="Kosugi Y."/>
            <person name="Izuno A."/>
            <person name="Isagi Y."/>
            <person name="Lee S.L."/>
            <person name="Shimizu K.K."/>
        </authorList>
    </citation>
    <scope>NUCLEOTIDE SEQUENCE [LARGE SCALE GENOMIC DNA]</scope>
    <source>
        <strain evidence="1">214</strain>
    </source>
</reference>
<accession>A0AAV5JXZ6</accession>
<keyword evidence="2" id="KW-1185">Reference proteome</keyword>
<dbReference type="EMBL" id="BPVZ01000053">
    <property type="protein sequence ID" value="GKV19504.1"/>
    <property type="molecule type" value="Genomic_DNA"/>
</dbReference>
<sequence>MQILHNWLNIKLKFVMSLGLIKVSKQLNERIIAA</sequence>
<proteinExistence type="predicted"/>
<evidence type="ECO:0000313" key="2">
    <source>
        <dbReference type="Proteomes" id="UP001054252"/>
    </source>
</evidence>
<gene>
    <name evidence="1" type="ORF">SLEP1_g29757</name>
</gene>
<evidence type="ECO:0000313" key="1">
    <source>
        <dbReference type="EMBL" id="GKV19504.1"/>
    </source>
</evidence>
<dbReference type="AlphaFoldDB" id="A0AAV5JXZ6"/>